<dbReference type="GO" id="GO:0009294">
    <property type="term" value="P:DNA-mediated transformation"/>
    <property type="evidence" value="ECO:0007669"/>
    <property type="project" value="InterPro"/>
</dbReference>
<dbReference type="Pfam" id="PF02481">
    <property type="entry name" value="DNA_processg_A"/>
    <property type="match status" value="1"/>
</dbReference>
<evidence type="ECO:0000259" key="2">
    <source>
        <dbReference type="Pfam" id="PF02481"/>
    </source>
</evidence>
<comment type="similarity">
    <text evidence="1">Belongs to the DprA/Smf family.</text>
</comment>
<dbReference type="Proteomes" id="UP000034128">
    <property type="component" value="Unassembled WGS sequence"/>
</dbReference>
<sequence length="213" mass="22122">MKSVVTLGSEGYPGGLLHLKSPPKQLTLVAAGAVVWPKKSIAVIGSRLMSDYGRNVVLDFVPRLVKQGLCIVSGMAEGVDAEAQQAALKAGGQTIGVLGFGIARLTSFSNLALCKRVAVSGAGCLVSPFEAFTTASKYTFLERNKIIAGLADAILVIEASRKSGCMSTVDAALELGKEAFAVPGNVFSYLSMGTNDLIKQGAKPVTCVEDIVV</sequence>
<evidence type="ECO:0000313" key="4">
    <source>
        <dbReference type="Proteomes" id="UP000034128"/>
    </source>
</evidence>
<dbReference type="Gene3D" id="3.40.50.450">
    <property type="match status" value="1"/>
</dbReference>
<dbReference type="PATRIC" id="fig|1619110.3.peg.246"/>
<feature type="domain" description="Smf/DprA SLOG" evidence="2">
    <location>
        <begin position="4"/>
        <end position="212"/>
    </location>
</feature>
<comment type="caution">
    <text evidence="3">The sequence shown here is derived from an EMBL/GenBank/DDBJ whole genome shotgun (WGS) entry which is preliminary data.</text>
</comment>
<dbReference type="InterPro" id="IPR057666">
    <property type="entry name" value="DrpA_SLOG"/>
</dbReference>
<gene>
    <name evidence="3" type="ORF">UW36_C0005G0007</name>
</gene>
<dbReference type="STRING" id="1619110.UW36_C0005G0007"/>
<name>A0A0G1HFZ1_UNCKA</name>
<dbReference type="PANTHER" id="PTHR43022:SF1">
    <property type="entry name" value="PROTEIN SMF"/>
    <property type="match status" value="1"/>
</dbReference>
<dbReference type="AlphaFoldDB" id="A0A0G1HFZ1"/>
<reference evidence="3 4" key="1">
    <citation type="journal article" date="2015" name="Nature">
        <title>rRNA introns, odd ribosomes, and small enigmatic genomes across a large radiation of phyla.</title>
        <authorList>
            <person name="Brown C.T."/>
            <person name="Hug L.A."/>
            <person name="Thomas B.C."/>
            <person name="Sharon I."/>
            <person name="Castelle C.J."/>
            <person name="Singh A."/>
            <person name="Wilkins M.J."/>
            <person name="Williams K.H."/>
            <person name="Banfield J.F."/>
        </authorList>
    </citation>
    <scope>NUCLEOTIDE SEQUENCE [LARGE SCALE GENOMIC DNA]</scope>
</reference>
<evidence type="ECO:0000256" key="1">
    <source>
        <dbReference type="ARBA" id="ARBA00006525"/>
    </source>
</evidence>
<dbReference type="EMBL" id="LCIA01000005">
    <property type="protein sequence ID" value="KKT45428.1"/>
    <property type="molecule type" value="Genomic_DNA"/>
</dbReference>
<dbReference type="SUPFAM" id="SSF102405">
    <property type="entry name" value="MCP/YpsA-like"/>
    <property type="match status" value="1"/>
</dbReference>
<evidence type="ECO:0000313" key="3">
    <source>
        <dbReference type="EMBL" id="KKT45428.1"/>
    </source>
</evidence>
<accession>A0A0G1HFZ1</accession>
<dbReference type="InterPro" id="IPR003488">
    <property type="entry name" value="DprA"/>
</dbReference>
<proteinExistence type="inferred from homology"/>
<organism evidence="3 4">
    <name type="scientific">candidate division WWE3 bacterium GW2011_GWA2_44_16</name>
    <dbReference type="NCBI Taxonomy" id="1619110"/>
    <lineage>
        <taxon>Bacteria</taxon>
        <taxon>Katanobacteria</taxon>
    </lineage>
</organism>
<protein>
    <submittedName>
        <fullName evidence="3">Protecting protein DprA protein</fullName>
    </submittedName>
</protein>
<dbReference type="PANTHER" id="PTHR43022">
    <property type="entry name" value="PROTEIN SMF"/>
    <property type="match status" value="1"/>
</dbReference>